<dbReference type="GO" id="GO:0000226">
    <property type="term" value="P:microtubule cytoskeleton organization"/>
    <property type="evidence" value="ECO:0007669"/>
    <property type="project" value="InterPro"/>
</dbReference>
<feature type="region of interest" description="Disordered" evidence="2">
    <location>
        <begin position="142"/>
        <end position="161"/>
    </location>
</feature>
<organism evidence="3">
    <name type="scientific">viral metagenome</name>
    <dbReference type="NCBI Taxonomy" id="1070528"/>
    <lineage>
        <taxon>unclassified sequences</taxon>
        <taxon>metagenomes</taxon>
        <taxon>organismal metagenomes</taxon>
    </lineage>
</organism>
<accession>A0A6C0AKF6</accession>
<dbReference type="GO" id="GO:0005874">
    <property type="term" value="C:microtubule"/>
    <property type="evidence" value="ECO:0007669"/>
    <property type="project" value="InterPro"/>
</dbReference>
<feature type="compositionally biased region" description="Acidic residues" evidence="2">
    <location>
        <begin position="780"/>
        <end position="792"/>
    </location>
</feature>
<dbReference type="GO" id="GO:0005829">
    <property type="term" value="C:cytosol"/>
    <property type="evidence" value="ECO:0007669"/>
    <property type="project" value="TreeGrafter"/>
</dbReference>
<feature type="region of interest" description="Disordered" evidence="2">
    <location>
        <begin position="771"/>
        <end position="804"/>
    </location>
</feature>
<evidence type="ECO:0000256" key="2">
    <source>
        <dbReference type="SAM" id="MobiDB-lite"/>
    </source>
</evidence>
<feature type="region of interest" description="Disordered" evidence="2">
    <location>
        <begin position="1190"/>
        <end position="1212"/>
    </location>
</feature>
<feature type="compositionally biased region" description="Acidic residues" evidence="2">
    <location>
        <begin position="1201"/>
        <end position="1212"/>
    </location>
</feature>
<dbReference type="GO" id="GO:0031114">
    <property type="term" value="P:regulation of microtubule depolymerization"/>
    <property type="evidence" value="ECO:0007669"/>
    <property type="project" value="TreeGrafter"/>
</dbReference>
<feature type="region of interest" description="Disordered" evidence="2">
    <location>
        <begin position="1141"/>
        <end position="1176"/>
    </location>
</feature>
<evidence type="ECO:0000256" key="1">
    <source>
        <dbReference type="SAM" id="Coils"/>
    </source>
</evidence>
<sequence>MSNIVTNKIKKTLKTGVENITSNTKFKIILPDKIKKAIKTERDLEIGDIVDVYDYFFDVQTDNEIINDLYAKYVPKIGDLVEFKKGIVVEEEKDKKETKKKDEKKEEEEESSGDEEDEEDEKKDTIEKPVLVGRIISIYNSDKSKKASKDKQCDPSPGKDKCLFEIRDMSSNKLYNGIFAANIQPTLEHFLTSQEFKKIKDDRDKANDEKRILERMKKLEKLEEINKGTIQSAKNIATTLGIGAKASSSAVGSTAKELGKELGKALVVNPTKAVYKKGKKLVKKVGKNLFKTKSLEKSVNQAAYDVAKDTAKEASDTVVSSIDKSLTAEQKKIIVDETSNIVDDQEKNTQKNLEIIKQSGGSKKEVIAKQMLKLHRMNSKTKKGIIIDKKTFASIRKKLSNKFDNWRHMNIKGPYTVFIFENIASIDKKTNQDLLRLSSIEEEDIEGSINKFDEIRQTGGMEKLKTFCVLTNLPTKAFKEKKKPIYQQRKEGDIVDVFFEKNDKVWKTIQKKLEELKKEIDKDGSKNNDNPYKNLLDKLSSDKQYKLYKFCQGRIGKIEKPGAGNSLIHDKLTLEVGVLRNIIKELGVALIKDDQGELVKDLSGRTLKINDAFIGVSSKTIPLTPPTKSLYTFISDPDNTTIKADYKTPKDHITNYRKEGDNHWLEHTININDDGTFFEVLKEKDKPIIVTRKEKYNVESKDLEYRNYYGTRKTAKAIGFKKIYDPNEIVENIKKYHPLNGDLEEIKEIFKDEIENKHEFLKFEKEIEKEEEERRKKEEEENAAVDSAENEMEGQKNEIEGQKNKIKELQQQITEKCGEKMKKDDEEQCEKWKKEKKKEEKIQDTMGFKLTSLKNKLSSLNKCGRRPKSWSDYQKKMGCDIKSISDSVSNMILKLIKPASEIIMKTFATLPGYENEWQQIYPVYVKAVKNKDKATPEEKVLVKIVNDLLDEVVAVIFKTSTYTVKNLERQVDPLLERINIFVETIIKGFYSFIADAKFLSYAQGKGIYSLVEGNYQATGANMLFVAVAVSRLLRNFLKKVDAVAGLEQRVFDMINQAFAIFPEVAGRIIQMINKVKILVNIGLIITQKNSAIITNEYEINLFEKYYSEMSEVVDVIEKMKGRKYGDEVWEREHEKLIELMKNADNAGDSPRNEEERKAAEKKAKEEAEKEKDFIKNVLEPREKEVKQWVKENTNKKTGGGDGDEQGDDEEEDDRKLCGLSCMIKKHGEKIGTEDIDAVVPYTAELKNEHKLEKLTKYDVNDRIEDVFAEDTLKQLGFINDILMYFIKDTVKIAAKDVIFNLKKGLKVQNKVLNKQIRDSGALNAGKNEFEDLTKRLEEGLRRTFVEVSDSTGDLLKMSVTKLMNEIIILLVTKICSKPFAFCFPALEKLQKKSPNTSWEKVKEDAKKIKRSIKNMYQPALEKPTIAGINLLIKNAETAMESSKLLGPKAIQHTVTKYMPQNVLKDPYFKIDKMMEKVTDEVKEPLQEFKGIYDKTPKTTDRFQVALDEFIAKKMGGDDD</sequence>
<name>A0A6C0AKF6_9ZZZZ</name>
<dbReference type="PANTHER" id="PTHR13843">
    <property type="entry name" value="MICROTUBULE-ASSOCIATED PROTEIN"/>
    <property type="match status" value="1"/>
</dbReference>
<reference evidence="3" key="1">
    <citation type="journal article" date="2020" name="Nature">
        <title>Giant virus diversity and host interactions through global metagenomics.</title>
        <authorList>
            <person name="Schulz F."/>
            <person name="Roux S."/>
            <person name="Paez-Espino D."/>
            <person name="Jungbluth S."/>
            <person name="Walsh D.A."/>
            <person name="Denef V.J."/>
            <person name="McMahon K.D."/>
            <person name="Konstantinidis K.T."/>
            <person name="Eloe-Fadrosh E.A."/>
            <person name="Kyrpides N.C."/>
            <person name="Woyke T."/>
        </authorList>
    </citation>
    <scope>NUCLEOTIDE SEQUENCE</scope>
    <source>
        <strain evidence="3">GVMAG-S-1039698-54</strain>
    </source>
</reference>
<feature type="coiled-coil region" evidence="1">
    <location>
        <begin position="196"/>
        <end position="223"/>
    </location>
</feature>
<dbReference type="GO" id="GO:0043025">
    <property type="term" value="C:neuronal cell body"/>
    <property type="evidence" value="ECO:0007669"/>
    <property type="project" value="TreeGrafter"/>
</dbReference>
<feature type="compositionally biased region" description="Basic and acidic residues" evidence="2">
    <location>
        <begin position="793"/>
        <end position="804"/>
    </location>
</feature>
<evidence type="ECO:0000313" key="3">
    <source>
        <dbReference type="EMBL" id="QHS80284.1"/>
    </source>
</evidence>
<protein>
    <submittedName>
        <fullName evidence="3">Uncharacterized protein</fullName>
    </submittedName>
</protein>
<dbReference type="GO" id="GO:0008017">
    <property type="term" value="F:microtubule binding"/>
    <property type="evidence" value="ECO:0007669"/>
    <property type="project" value="InterPro"/>
</dbReference>
<dbReference type="GO" id="GO:0007409">
    <property type="term" value="P:axonogenesis"/>
    <property type="evidence" value="ECO:0007669"/>
    <property type="project" value="TreeGrafter"/>
</dbReference>
<dbReference type="EMBL" id="MN740676">
    <property type="protein sequence ID" value="QHS80284.1"/>
    <property type="molecule type" value="Genomic_DNA"/>
</dbReference>
<dbReference type="GO" id="GO:0030425">
    <property type="term" value="C:dendrite"/>
    <property type="evidence" value="ECO:0007669"/>
    <property type="project" value="TreeGrafter"/>
</dbReference>
<dbReference type="GO" id="GO:0045202">
    <property type="term" value="C:synapse"/>
    <property type="evidence" value="ECO:0007669"/>
    <property type="project" value="TreeGrafter"/>
</dbReference>
<dbReference type="GO" id="GO:0005875">
    <property type="term" value="C:microtubule associated complex"/>
    <property type="evidence" value="ECO:0007669"/>
    <property type="project" value="TreeGrafter"/>
</dbReference>
<dbReference type="GO" id="GO:0016358">
    <property type="term" value="P:dendrite development"/>
    <property type="evidence" value="ECO:0007669"/>
    <property type="project" value="TreeGrafter"/>
</dbReference>
<feature type="region of interest" description="Disordered" evidence="2">
    <location>
        <begin position="94"/>
        <end position="124"/>
    </location>
</feature>
<dbReference type="GO" id="GO:0003779">
    <property type="term" value="F:actin binding"/>
    <property type="evidence" value="ECO:0007669"/>
    <property type="project" value="TreeGrafter"/>
</dbReference>
<feature type="compositionally biased region" description="Acidic residues" evidence="2">
    <location>
        <begin position="105"/>
        <end position="121"/>
    </location>
</feature>
<feature type="compositionally biased region" description="Basic and acidic residues" evidence="2">
    <location>
        <begin position="1150"/>
        <end position="1176"/>
    </location>
</feature>
<feature type="compositionally biased region" description="Basic and acidic residues" evidence="2">
    <location>
        <begin position="94"/>
        <end position="104"/>
    </location>
</feature>
<keyword evidence="1" id="KW-0175">Coiled coil</keyword>
<proteinExistence type="predicted"/>
<dbReference type="PANTHER" id="PTHR13843:SF12">
    <property type="entry name" value="ATPASE F1_V1_A1 COMPLEX ALPHA_BETA SUBUNIT NUCLEOTIDE-BINDING DOMAIN-CONTAINING PROTEIN"/>
    <property type="match status" value="1"/>
</dbReference>
<dbReference type="InterPro" id="IPR026074">
    <property type="entry name" value="MAP1"/>
</dbReference>